<dbReference type="InterPro" id="IPR002646">
    <property type="entry name" value="PolA_pol_head_dom"/>
</dbReference>
<evidence type="ECO:0000259" key="5">
    <source>
        <dbReference type="Pfam" id="PF01743"/>
    </source>
</evidence>
<evidence type="ECO:0000256" key="1">
    <source>
        <dbReference type="ARBA" id="ARBA00007265"/>
    </source>
</evidence>
<organism evidence="6 7">
    <name type="scientific">Tritrichomonas musculus</name>
    <dbReference type="NCBI Taxonomy" id="1915356"/>
    <lineage>
        <taxon>Eukaryota</taxon>
        <taxon>Metamonada</taxon>
        <taxon>Parabasalia</taxon>
        <taxon>Tritrichomonadida</taxon>
        <taxon>Tritrichomonadidae</taxon>
        <taxon>Tritrichomonas</taxon>
    </lineage>
</organism>
<evidence type="ECO:0000313" key="6">
    <source>
        <dbReference type="EMBL" id="KAK8893564.1"/>
    </source>
</evidence>
<dbReference type="Proteomes" id="UP001470230">
    <property type="component" value="Unassembled WGS sequence"/>
</dbReference>
<dbReference type="SUPFAM" id="SSF81301">
    <property type="entry name" value="Nucleotidyltransferase"/>
    <property type="match status" value="1"/>
</dbReference>
<evidence type="ECO:0000256" key="2">
    <source>
        <dbReference type="ARBA" id="ARBA00022679"/>
    </source>
</evidence>
<dbReference type="CDD" id="cd05398">
    <property type="entry name" value="NT_ClassII-CCAase"/>
    <property type="match status" value="1"/>
</dbReference>
<evidence type="ECO:0000313" key="7">
    <source>
        <dbReference type="Proteomes" id="UP001470230"/>
    </source>
</evidence>
<comment type="similarity">
    <text evidence="1 4">Belongs to the tRNA nucleotidyltransferase/poly(A) polymerase family.</text>
</comment>
<evidence type="ECO:0000256" key="4">
    <source>
        <dbReference type="RuleBase" id="RU003953"/>
    </source>
</evidence>
<sequence>MSQIDQNIKLLEDGTLLTQQEIELFSIVREICSQFNPPVIARAAGGWVRDKLLGTPSDDLDIAVENTTGLSFAEKLKSYLSTNSEDKDNTAKIVIIEANPEQSKHLQTARVCLFNKFWVDICGLRSETYATDSRIPSQIKQGTPLEDAQRRDFTINALFFNINSNKLEDYTNGVHDLKAGILRTPLDPEISFGDDPLRVLRAFRFSSRLNFKLDDSLIPAARKISTEFRRKIARERIETELTKALEVSKEPYKLIEYFTESNLFGPVFDCDENWNLDGKEAIERVKVVISRKHYVIKFKNLFPENENESLSFANDIREKKLVLIMAAIYEPLLQRGYIRDSKRHNKKATAVEIAIAREIRLPVKFADEAYLLLSGISQARQIMIDWKSDNKIDSLSECQPIQKSNLKRSAVGLWVKNLGAEWNYAKYLALDDELFEFCLKILEPFVIESNLENAYDMKPLLNGKELADLHGVNIGANLKPIINDLTKWQFDNPTATADDYIAFIKSQE</sequence>
<evidence type="ECO:0000256" key="3">
    <source>
        <dbReference type="ARBA" id="ARBA00022884"/>
    </source>
</evidence>
<dbReference type="Gene3D" id="3.30.460.10">
    <property type="entry name" value="Beta Polymerase, domain 2"/>
    <property type="match status" value="1"/>
</dbReference>
<dbReference type="SUPFAM" id="SSF81891">
    <property type="entry name" value="Poly A polymerase C-terminal region-like"/>
    <property type="match status" value="1"/>
</dbReference>
<proteinExistence type="inferred from homology"/>
<gene>
    <name evidence="6" type="ORF">M9Y10_021987</name>
</gene>
<dbReference type="PANTHER" id="PTHR13734:SF5">
    <property type="entry name" value="CCA TRNA NUCLEOTIDYLTRANSFERASE, MITOCHONDRIAL"/>
    <property type="match status" value="1"/>
</dbReference>
<keyword evidence="2 4" id="KW-0808">Transferase</keyword>
<dbReference type="InterPro" id="IPR043519">
    <property type="entry name" value="NT_sf"/>
</dbReference>
<dbReference type="PANTHER" id="PTHR13734">
    <property type="entry name" value="TRNA-NUCLEOTIDYLTRANSFERASE"/>
    <property type="match status" value="1"/>
</dbReference>
<reference evidence="6 7" key="1">
    <citation type="submission" date="2024-04" db="EMBL/GenBank/DDBJ databases">
        <title>Tritrichomonas musculus Genome.</title>
        <authorList>
            <person name="Alves-Ferreira E."/>
            <person name="Grigg M."/>
            <person name="Lorenzi H."/>
            <person name="Galac M."/>
        </authorList>
    </citation>
    <scope>NUCLEOTIDE SEQUENCE [LARGE SCALE GENOMIC DNA]</scope>
    <source>
        <strain evidence="6 7">EAF2021</strain>
    </source>
</reference>
<dbReference type="Pfam" id="PF01743">
    <property type="entry name" value="PolyA_pol"/>
    <property type="match status" value="1"/>
</dbReference>
<keyword evidence="3 4" id="KW-0694">RNA-binding</keyword>
<protein>
    <recommendedName>
        <fullName evidence="5">Poly A polymerase head domain-containing protein</fullName>
    </recommendedName>
</protein>
<dbReference type="Gene3D" id="1.10.3090.10">
    <property type="entry name" value="cca-adding enzyme, domain 2"/>
    <property type="match status" value="1"/>
</dbReference>
<dbReference type="EMBL" id="JAPFFF010000003">
    <property type="protein sequence ID" value="KAK8893564.1"/>
    <property type="molecule type" value="Genomic_DNA"/>
</dbReference>
<feature type="domain" description="Poly A polymerase head" evidence="5">
    <location>
        <begin position="42"/>
        <end position="183"/>
    </location>
</feature>
<comment type="caution">
    <text evidence="6">The sequence shown here is derived from an EMBL/GenBank/DDBJ whole genome shotgun (WGS) entry which is preliminary data.</text>
</comment>
<name>A0ABR2KR24_9EUKA</name>
<keyword evidence="7" id="KW-1185">Reference proteome</keyword>
<accession>A0ABR2KR24</accession>